<dbReference type="RefSeq" id="WP_150170322.1">
    <property type="nucleotide sequence ID" value="NZ_CP029193.1"/>
</dbReference>
<dbReference type="EMBL" id="CP029193">
    <property type="protein sequence ID" value="QES28464.1"/>
    <property type="molecule type" value="Genomic_DNA"/>
</dbReference>
<sequence length="93" mass="9725">MKARHLLMSAVATAAVLTVAGAPSAQAAPNPPDYNSEAPSPGWAGETISFGKDSMRHTVIASGFRADGTAYFIKKEIRFSPDGISFSNISSHS</sequence>
<dbReference type="Proteomes" id="UP000323046">
    <property type="component" value="Chromosome"/>
</dbReference>
<accession>A0A5P2BDH5</accession>
<feature type="chain" id="PRO_5024879069" evidence="1">
    <location>
        <begin position="28"/>
        <end position="93"/>
    </location>
</feature>
<reference evidence="2 3" key="1">
    <citation type="submission" date="2018-05" db="EMBL/GenBank/DDBJ databases">
        <title>Streptomyces venezuelae.</title>
        <authorList>
            <person name="Kim W."/>
            <person name="Lee N."/>
            <person name="Cho B.-K."/>
        </authorList>
    </citation>
    <scope>NUCLEOTIDE SEQUENCE [LARGE SCALE GENOMIC DNA]</scope>
    <source>
        <strain evidence="2 3">ATCC 14583</strain>
    </source>
</reference>
<evidence type="ECO:0000256" key="1">
    <source>
        <dbReference type="SAM" id="SignalP"/>
    </source>
</evidence>
<keyword evidence="3" id="KW-1185">Reference proteome</keyword>
<feature type="signal peptide" evidence="1">
    <location>
        <begin position="1"/>
        <end position="27"/>
    </location>
</feature>
<evidence type="ECO:0000313" key="2">
    <source>
        <dbReference type="EMBL" id="QES28464.1"/>
    </source>
</evidence>
<protein>
    <submittedName>
        <fullName evidence="2">Uncharacterized protein</fullName>
    </submittedName>
</protein>
<dbReference type="AlphaFoldDB" id="A0A5P2BDH5"/>
<evidence type="ECO:0000313" key="3">
    <source>
        <dbReference type="Proteomes" id="UP000323046"/>
    </source>
</evidence>
<proteinExistence type="predicted"/>
<name>A0A5P2BDH5_STRVZ</name>
<gene>
    <name evidence="2" type="ORF">DEJ47_20310</name>
</gene>
<dbReference type="OrthoDB" id="9908911at2"/>
<keyword evidence="1" id="KW-0732">Signal</keyword>
<organism evidence="2 3">
    <name type="scientific">Streptomyces venezuelae</name>
    <dbReference type="NCBI Taxonomy" id="54571"/>
    <lineage>
        <taxon>Bacteria</taxon>
        <taxon>Bacillati</taxon>
        <taxon>Actinomycetota</taxon>
        <taxon>Actinomycetes</taxon>
        <taxon>Kitasatosporales</taxon>
        <taxon>Streptomycetaceae</taxon>
        <taxon>Streptomyces</taxon>
    </lineage>
</organism>